<proteinExistence type="predicted"/>
<name>A0A9N9A0N3_9GLOM</name>
<dbReference type="AlphaFoldDB" id="A0A9N9A0N3"/>
<evidence type="ECO:0000313" key="1">
    <source>
        <dbReference type="EMBL" id="CAG8515242.1"/>
    </source>
</evidence>
<accession>A0A9N9A0N3</accession>
<gene>
    <name evidence="1" type="ORF">PBRASI_LOCUS3330</name>
</gene>
<reference evidence="1" key="1">
    <citation type="submission" date="2021-06" db="EMBL/GenBank/DDBJ databases">
        <authorList>
            <person name="Kallberg Y."/>
            <person name="Tangrot J."/>
            <person name="Rosling A."/>
        </authorList>
    </citation>
    <scope>NUCLEOTIDE SEQUENCE</scope>
    <source>
        <strain evidence="1">BR232B</strain>
    </source>
</reference>
<evidence type="ECO:0000313" key="2">
    <source>
        <dbReference type="Proteomes" id="UP000789739"/>
    </source>
</evidence>
<organism evidence="1 2">
    <name type="scientific">Paraglomus brasilianum</name>
    <dbReference type="NCBI Taxonomy" id="144538"/>
    <lineage>
        <taxon>Eukaryota</taxon>
        <taxon>Fungi</taxon>
        <taxon>Fungi incertae sedis</taxon>
        <taxon>Mucoromycota</taxon>
        <taxon>Glomeromycotina</taxon>
        <taxon>Glomeromycetes</taxon>
        <taxon>Paraglomerales</taxon>
        <taxon>Paraglomeraceae</taxon>
        <taxon>Paraglomus</taxon>
    </lineage>
</organism>
<keyword evidence="2" id="KW-1185">Reference proteome</keyword>
<comment type="caution">
    <text evidence="1">The sequence shown here is derived from an EMBL/GenBank/DDBJ whole genome shotgun (WGS) entry which is preliminary data.</text>
</comment>
<sequence>MNVSQLLNDDKTHDELIELELGETDATCWEQTLQTLQPLLATLNPTNSNSDCWTNLITQLERLNTENEQKTFLLQSICNCIEEVRNRILTRWSDLDWKNRNQHLLMLGHICNLLTDPPEHLTTIYRNLYKTFERESAQLLCGPLAGMKNNFLKNNFQRLDIEKLYVEIKPRNMEIASVRKIYTAAQRALMVANIMTYDRNLTIPELDAIPSSVIQEIIKKKQVDSLR</sequence>
<dbReference type="EMBL" id="CAJVPI010000296">
    <property type="protein sequence ID" value="CAG8515242.1"/>
    <property type="molecule type" value="Genomic_DNA"/>
</dbReference>
<dbReference type="Proteomes" id="UP000789739">
    <property type="component" value="Unassembled WGS sequence"/>
</dbReference>
<protein>
    <submittedName>
        <fullName evidence="1">10650_t:CDS:1</fullName>
    </submittedName>
</protein>